<evidence type="ECO:0000313" key="3">
    <source>
        <dbReference type="EMBL" id="MEJ5219782.1"/>
    </source>
</evidence>
<dbReference type="PANTHER" id="PTHR42964:SF1">
    <property type="entry name" value="POLYKETIDE BIOSYNTHESIS ENOYL-COA HYDRATASE PKSH-RELATED"/>
    <property type="match status" value="1"/>
</dbReference>
<organism evidence="3 4">
    <name type="scientific">Cognatishimia coralii</name>
    <dbReference type="NCBI Taxonomy" id="3083254"/>
    <lineage>
        <taxon>Bacteria</taxon>
        <taxon>Pseudomonadati</taxon>
        <taxon>Pseudomonadota</taxon>
        <taxon>Alphaproteobacteria</taxon>
        <taxon>Rhodobacterales</taxon>
        <taxon>Paracoccaceae</taxon>
        <taxon>Cognatishimia</taxon>
    </lineage>
</organism>
<gene>
    <name evidence="3" type="ORF">WG622_16110</name>
</gene>
<dbReference type="InterPro" id="IPR051683">
    <property type="entry name" value="Enoyl-CoA_Hydratase/Isomerase"/>
</dbReference>
<dbReference type="EMBL" id="JBBGAZ010000012">
    <property type="protein sequence ID" value="MEJ5219782.1"/>
    <property type="molecule type" value="Genomic_DNA"/>
</dbReference>
<dbReference type="CDD" id="cd06558">
    <property type="entry name" value="crotonase-like"/>
    <property type="match status" value="1"/>
</dbReference>
<dbReference type="InterPro" id="IPR029045">
    <property type="entry name" value="ClpP/crotonase-like_dom_sf"/>
</dbReference>
<dbReference type="PROSITE" id="PS00166">
    <property type="entry name" value="ENOYL_COA_HYDRATASE"/>
    <property type="match status" value="1"/>
</dbReference>
<dbReference type="PANTHER" id="PTHR42964">
    <property type="entry name" value="ENOYL-COA HYDRATASE"/>
    <property type="match status" value="1"/>
</dbReference>
<dbReference type="InterPro" id="IPR001753">
    <property type="entry name" value="Enoyl-CoA_hydra/iso"/>
</dbReference>
<dbReference type="Proteomes" id="UP001368270">
    <property type="component" value="Unassembled WGS sequence"/>
</dbReference>
<keyword evidence="4" id="KW-1185">Reference proteome</keyword>
<reference evidence="3 4" key="1">
    <citation type="submission" date="2024-03" db="EMBL/GenBank/DDBJ databases">
        <title>Cognatishimia coralii sp. nov., a marine bacterium isolated from coral surrounding seawater.</title>
        <authorList>
            <person name="Liu X."/>
            <person name="Liu S."/>
            <person name="Sun H."/>
            <person name="Zhang Y."/>
        </authorList>
    </citation>
    <scope>NUCLEOTIDE SEQUENCE [LARGE SCALE GENOMIC DNA]</scope>
    <source>
        <strain evidence="3 4">D5M38</strain>
    </source>
</reference>
<accession>A0ABU8QK34</accession>
<sequence length="263" mass="28289">MTTQSDKIELSIEGSVATIWLNRPDSANVIDLELVQALRSACFDLEDRKDIRVVLLRGRGKQFCGGGDIGMFHANLDEMGRFIKDVIADFHEAVLSLRRLPMPVVAVVQGAVAGGGLSMALACDFVVAAKGTKFATAYRKLGASTDGGMTHILTRLVGTRLALELLLARDVFPAEEALALGLINRVVEPDKLDSEVDELCAVLAANAPEATGVTKNLVYAAPTASFDIQLGREMAGFAQVAYSENFKEGVRAFAERRKPDFSS</sequence>
<dbReference type="InterPro" id="IPR018376">
    <property type="entry name" value="Enoyl-CoA_hyd/isom_CS"/>
</dbReference>
<dbReference type="Pfam" id="PF00378">
    <property type="entry name" value="ECH_1"/>
    <property type="match status" value="1"/>
</dbReference>
<comment type="caution">
    <text evidence="3">The sequence shown here is derived from an EMBL/GenBank/DDBJ whole genome shotgun (WGS) entry which is preliminary data.</text>
</comment>
<comment type="similarity">
    <text evidence="1 2">Belongs to the enoyl-CoA hydratase/isomerase family.</text>
</comment>
<protein>
    <submittedName>
        <fullName evidence="3">Enoyl-CoA hydratase-related protein</fullName>
    </submittedName>
</protein>
<evidence type="ECO:0000313" key="4">
    <source>
        <dbReference type="Proteomes" id="UP001368270"/>
    </source>
</evidence>
<evidence type="ECO:0000256" key="2">
    <source>
        <dbReference type="RuleBase" id="RU003707"/>
    </source>
</evidence>
<dbReference type="SUPFAM" id="SSF52096">
    <property type="entry name" value="ClpP/crotonase"/>
    <property type="match status" value="1"/>
</dbReference>
<name>A0ABU8QK34_9RHOB</name>
<dbReference type="Gene3D" id="3.90.226.10">
    <property type="entry name" value="2-enoyl-CoA Hydratase, Chain A, domain 1"/>
    <property type="match status" value="1"/>
</dbReference>
<dbReference type="RefSeq" id="WP_274576798.1">
    <property type="nucleotide sequence ID" value="NZ_JBBGAZ010000012.1"/>
</dbReference>
<proteinExistence type="inferred from homology"/>
<evidence type="ECO:0000256" key="1">
    <source>
        <dbReference type="ARBA" id="ARBA00005254"/>
    </source>
</evidence>